<dbReference type="AlphaFoldDB" id="A0A059D7C6"/>
<dbReference type="OMA" id="HIYCIFF"/>
<accession>A0A059D7C6</accession>
<dbReference type="Gramene" id="KCW86125">
    <property type="protein sequence ID" value="KCW86125"/>
    <property type="gene ID" value="EUGRSUZ_B02818"/>
</dbReference>
<evidence type="ECO:0000313" key="1">
    <source>
        <dbReference type="EMBL" id="KCW86125.1"/>
    </source>
</evidence>
<gene>
    <name evidence="1" type="ORF">EUGRSUZ_B02818</name>
</gene>
<dbReference type="STRING" id="71139.A0A059D7C6"/>
<protein>
    <submittedName>
        <fullName evidence="1">Uncharacterized protein</fullName>
    </submittedName>
</protein>
<name>A0A059D7C6_EUCGR</name>
<reference evidence="1" key="1">
    <citation type="submission" date="2013-07" db="EMBL/GenBank/DDBJ databases">
        <title>The genome of Eucalyptus grandis.</title>
        <authorList>
            <person name="Schmutz J."/>
            <person name="Hayes R."/>
            <person name="Myburg A."/>
            <person name="Tuskan G."/>
            <person name="Grattapaglia D."/>
            <person name="Rokhsar D.S."/>
        </authorList>
    </citation>
    <scope>NUCLEOTIDE SEQUENCE</scope>
    <source>
        <tissue evidence="1">Leaf extractions</tissue>
    </source>
</reference>
<sequence>MRLDFINGGHRLEGVYGSYVLLSMFPVINVKQYQKLITTLCVLLKNYKPRADTADVMETSQKAGSYVGIPQPAFLMSWRRRIGKEDESLFFNGCEDAGLEVEHIGSRVYCIKPRE</sequence>
<dbReference type="EMBL" id="KK198754">
    <property type="protein sequence ID" value="KCW86125.1"/>
    <property type="molecule type" value="Genomic_DNA"/>
</dbReference>
<organism evidence="1">
    <name type="scientific">Eucalyptus grandis</name>
    <name type="common">Flooded gum</name>
    <dbReference type="NCBI Taxonomy" id="71139"/>
    <lineage>
        <taxon>Eukaryota</taxon>
        <taxon>Viridiplantae</taxon>
        <taxon>Streptophyta</taxon>
        <taxon>Embryophyta</taxon>
        <taxon>Tracheophyta</taxon>
        <taxon>Spermatophyta</taxon>
        <taxon>Magnoliopsida</taxon>
        <taxon>eudicotyledons</taxon>
        <taxon>Gunneridae</taxon>
        <taxon>Pentapetalae</taxon>
        <taxon>rosids</taxon>
        <taxon>malvids</taxon>
        <taxon>Myrtales</taxon>
        <taxon>Myrtaceae</taxon>
        <taxon>Myrtoideae</taxon>
        <taxon>Eucalypteae</taxon>
        <taxon>Eucalyptus</taxon>
    </lineage>
</organism>
<dbReference type="InParanoid" id="A0A059D7C6"/>
<proteinExistence type="predicted"/>